<feature type="transmembrane region" description="Helical" evidence="8">
    <location>
        <begin position="257"/>
        <end position="274"/>
    </location>
</feature>
<evidence type="ECO:0000256" key="8">
    <source>
        <dbReference type="SAM" id="Phobius"/>
    </source>
</evidence>
<feature type="domain" description="EamA" evidence="9">
    <location>
        <begin position="2"/>
        <end position="133"/>
    </location>
</feature>
<evidence type="ECO:0000256" key="3">
    <source>
        <dbReference type="ARBA" id="ARBA00022448"/>
    </source>
</evidence>
<dbReference type="RefSeq" id="WP_101679179.1">
    <property type="nucleotide sequence ID" value="NZ_CP136958.1"/>
</dbReference>
<evidence type="ECO:0000256" key="5">
    <source>
        <dbReference type="ARBA" id="ARBA00022692"/>
    </source>
</evidence>
<reference evidence="10" key="2">
    <citation type="submission" date="2023-10" db="EMBL/GenBank/DDBJ databases">
        <authorList>
            <person name="Choi B."/>
        </authorList>
    </citation>
    <scope>NUCLEOTIDE SEQUENCE</scope>
    <source>
        <strain evidence="10">UMB0763</strain>
    </source>
</reference>
<proteinExistence type="inferred from homology"/>
<keyword evidence="5 8" id="KW-0812">Transmembrane</keyword>
<dbReference type="GO" id="GO:0005886">
    <property type="term" value="C:plasma membrane"/>
    <property type="evidence" value="ECO:0007669"/>
    <property type="project" value="UniProtKB-SubCell"/>
</dbReference>
<dbReference type="KEGG" id="cpyr:CYJ47_04275"/>
<sequence length="299" mass="31747">MLLGALCYFMWGLLPAYFPLLEPAGAVEIIAHRIVWTALLMGIICVATKEHRELLALSARQWGIIAIAGVVVASNWLVYVYAINNGHVAEAALGYFINPLVNVAFGMLFFGEKLSGLKKAAVAIATGAVILITVAGGQFPYLGIGVAVTFAVYGAVKKKVTISSVASVTAETAVLTPFALAFIIYLEVTGSGTFASQGTGHALLLATAGIVTGVPLLLFGTAVQRVSLSTMGMLQFISPTMQFFWALFVKHEEISPVRWAGFVIIWDAIVLYLVSESKLARSRHSHEPSTVPTASDGAS</sequence>
<evidence type="ECO:0000313" key="10">
    <source>
        <dbReference type="EMBL" id="WOT02994.1"/>
    </source>
</evidence>
<evidence type="ECO:0000256" key="1">
    <source>
        <dbReference type="ARBA" id="ARBA00004651"/>
    </source>
</evidence>
<reference evidence="10" key="1">
    <citation type="submission" date="2017-12" db="EMBL/GenBank/DDBJ databases">
        <authorList>
            <person name="Thomas-White K."/>
            <person name="Wolfe A.J."/>
        </authorList>
    </citation>
    <scope>NUCLEOTIDE SEQUENCE</scope>
    <source>
        <strain evidence="10">UMB0763</strain>
    </source>
</reference>
<evidence type="ECO:0000256" key="6">
    <source>
        <dbReference type="ARBA" id="ARBA00022989"/>
    </source>
</evidence>
<dbReference type="EMBL" id="CP136958">
    <property type="protein sequence ID" value="WOT02994.1"/>
    <property type="molecule type" value="Genomic_DNA"/>
</dbReference>
<protein>
    <submittedName>
        <fullName evidence="10">EamA family transporter RarD</fullName>
    </submittedName>
</protein>
<feature type="transmembrane region" description="Helical" evidence="8">
    <location>
        <begin position="117"/>
        <end position="133"/>
    </location>
</feature>
<comment type="subcellular location">
    <subcellularLocation>
        <location evidence="1">Cell membrane</location>
        <topology evidence="1">Multi-pass membrane protein</topology>
    </subcellularLocation>
</comment>
<dbReference type="InterPro" id="IPR000620">
    <property type="entry name" value="EamA_dom"/>
</dbReference>
<evidence type="ECO:0000256" key="7">
    <source>
        <dbReference type="ARBA" id="ARBA00023136"/>
    </source>
</evidence>
<organism evidence="10 11">
    <name type="scientific">Corynebacterium pyruviciproducens</name>
    <dbReference type="NCBI Taxonomy" id="598660"/>
    <lineage>
        <taxon>Bacteria</taxon>
        <taxon>Bacillati</taxon>
        <taxon>Actinomycetota</taxon>
        <taxon>Actinomycetes</taxon>
        <taxon>Mycobacteriales</taxon>
        <taxon>Corynebacteriaceae</taxon>
        <taxon>Corynebacterium</taxon>
    </lineage>
</organism>
<accession>A0AAF0YW36</accession>
<comment type="similarity">
    <text evidence="2">Belongs to the EamA transporter family.</text>
</comment>
<feature type="transmembrane region" description="Helical" evidence="8">
    <location>
        <begin position="226"/>
        <end position="245"/>
    </location>
</feature>
<keyword evidence="4" id="KW-1003">Cell membrane</keyword>
<dbReference type="Proteomes" id="UP000234560">
    <property type="component" value="Chromosome"/>
</dbReference>
<dbReference type="PANTHER" id="PTHR22911">
    <property type="entry name" value="ACYL-MALONYL CONDENSING ENZYME-RELATED"/>
    <property type="match status" value="1"/>
</dbReference>
<dbReference type="NCBIfam" id="TIGR00688">
    <property type="entry name" value="rarD"/>
    <property type="match status" value="1"/>
</dbReference>
<feature type="transmembrane region" description="Helical" evidence="8">
    <location>
        <begin position="91"/>
        <end position="110"/>
    </location>
</feature>
<feature type="domain" description="EamA" evidence="9">
    <location>
        <begin position="142"/>
        <end position="271"/>
    </location>
</feature>
<feature type="transmembrane region" description="Helical" evidence="8">
    <location>
        <begin position="168"/>
        <end position="186"/>
    </location>
</feature>
<feature type="transmembrane region" description="Helical" evidence="8">
    <location>
        <begin position="59"/>
        <end position="79"/>
    </location>
</feature>
<gene>
    <name evidence="10" type="primary">rarD</name>
    <name evidence="10" type="ORF">CYJ47_04275</name>
</gene>
<keyword evidence="7 8" id="KW-0472">Membrane</keyword>
<dbReference type="InterPro" id="IPR004626">
    <property type="entry name" value="RarD"/>
</dbReference>
<dbReference type="AlphaFoldDB" id="A0AAF0YW36"/>
<keyword evidence="6 8" id="KW-1133">Transmembrane helix</keyword>
<feature type="transmembrane region" description="Helical" evidence="8">
    <location>
        <begin position="198"/>
        <end position="219"/>
    </location>
</feature>
<dbReference type="InterPro" id="IPR037185">
    <property type="entry name" value="EmrE-like"/>
</dbReference>
<evidence type="ECO:0000259" key="9">
    <source>
        <dbReference type="Pfam" id="PF00892"/>
    </source>
</evidence>
<dbReference type="Pfam" id="PF00892">
    <property type="entry name" value="EamA"/>
    <property type="match status" value="2"/>
</dbReference>
<evidence type="ECO:0000256" key="4">
    <source>
        <dbReference type="ARBA" id="ARBA00022475"/>
    </source>
</evidence>
<name>A0AAF0YW36_9CORY</name>
<evidence type="ECO:0000313" key="11">
    <source>
        <dbReference type="Proteomes" id="UP000234560"/>
    </source>
</evidence>
<keyword evidence="3" id="KW-0813">Transport</keyword>
<dbReference type="SUPFAM" id="SSF103481">
    <property type="entry name" value="Multidrug resistance efflux transporter EmrE"/>
    <property type="match status" value="2"/>
</dbReference>
<dbReference type="PANTHER" id="PTHR22911:SF137">
    <property type="entry name" value="SOLUTE CARRIER FAMILY 35 MEMBER G2-RELATED"/>
    <property type="match status" value="1"/>
</dbReference>
<evidence type="ECO:0000256" key="2">
    <source>
        <dbReference type="ARBA" id="ARBA00007362"/>
    </source>
</evidence>